<evidence type="ECO:0000256" key="11">
    <source>
        <dbReference type="SAM" id="MobiDB-lite"/>
    </source>
</evidence>
<dbReference type="EMBL" id="JAACNH010000008">
    <property type="protein sequence ID" value="KAG8435254.1"/>
    <property type="molecule type" value="Genomic_DNA"/>
</dbReference>
<evidence type="ECO:0000256" key="7">
    <source>
        <dbReference type="ARBA" id="ARBA00022833"/>
    </source>
</evidence>
<dbReference type="Gene3D" id="3.30.1600.10">
    <property type="entry name" value="SIR2/SIRT2 'Small Domain"/>
    <property type="match status" value="1"/>
</dbReference>
<gene>
    <name evidence="13" type="ORF">GDO86_013270</name>
</gene>
<dbReference type="EC" id="2.3.1.286" evidence="4"/>
<dbReference type="Pfam" id="PF02146">
    <property type="entry name" value="SIR2"/>
    <property type="match status" value="1"/>
</dbReference>
<accession>A0A8T2IW13</accession>
<dbReference type="Proteomes" id="UP000812440">
    <property type="component" value="Chromosome 7"/>
</dbReference>
<reference evidence="13" key="1">
    <citation type="thesis" date="2020" institute="ProQuest LLC" country="789 East Eisenhower Parkway, Ann Arbor, MI, USA">
        <title>Comparative Genomics and Chromosome Evolution.</title>
        <authorList>
            <person name="Mudd A.B."/>
        </authorList>
    </citation>
    <scope>NUCLEOTIDE SEQUENCE</scope>
    <source>
        <strain evidence="13">Female2</strain>
        <tissue evidence="13">Blood</tissue>
    </source>
</reference>
<dbReference type="InterPro" id="IPR050134">
    <property type="entry name" value="NAD-dep_sirtuin_deacylases"/>
</dbReference>
<evidence type="ECO:0000256" key="3">
    <source>
        <dbReference type="ARBA" id="ARBA00006924"/>
    </source>
</evidence>
<evidence type="ECO:0000256" key="1">
    <source>
        <dbReference type="ARBA" id="ARBA00001947"/>
    </source>
</evidence>
<evidence type="ECO:0000256" key="8">
    <source>
        <dbReference type="ARBA" id="ARBA00023027"/>
    </source>
</evidence>
<evidence type="ECO:0000256" key="5">
    <source>
        <dbReference type="ARBA" id="ARBA00022679"/>
    </source>
</evidence>
<feature type="active site" description="Proton acceptor" evidence="10">
    <location>
        <position position="224"/>
    </location>
</feature>
<keyword evidence="8" id="KW-0520">NAD</keyword>
<comment type="similarity">
    <text evidence="3">Belongs to the sirtuin family. Class I subfamily.</text>
</comment>
<organism evidence="13 14">
    <name type="scientific">Hymenochirus boettgeri</name>
    <name type="common">Congo dwarf clawed frog</name>
    <dbReference type="NCBI Taxonomy" id="247094"/>
    <lineage>
        <taxon>Eukaryota</taxon>
        <taxon>Metazoa</taxon>
        <taxon>Chordata</taxon>
        <taxon>Craniata</taxon>
        <taxon>Vertebrata</taxon>
        <taxon>Euteleostomi</taxon>
        <taxon>Amphibia</taxon>
        <taxon>Batrachia</taxon>
        <taxon>Anura</taxon>
        <taxon>Pipoidea</taxon>
        <taxon>Pipidae</taxon>
        <taxon>Pipinae</taxon>
        <taxon>Hymenochirus</taxon>
    </lineage>
</organism>
<dbReference type="GO" id="GO:0005637">
    <property type="term" value="C:nuclear inner membrane"/>
    <property type="evidence" value="ECO:0007669"/>
    <property type="project" value="TreeGrafter"/>
</dbReference>
<evidence type="ECO:0000259" key="12">
    <source>
        <dbReference type="PROSITE" id="PS50305"/>
    </source>
</evidence>
<feature type="region of interest" description="Disordered" evidence="11">
    <location>
        <begin position="362"/>
        <end position="389"/>
    </location>
</feature>
<dbReference type="Gene3D" id="3.40.50.1220">
    <property type="entry name" value="TPP-binding domain"/>
    <property type="match status" value="1"/>
</dbReference>
<evidence type="ECO:0000313" key="13">
    <source>
        <dbReference type="EMBL" id="KAG8435254.1"/>
    </source>
</evidence>
<evidence type="ECO:0000256" key="9">
    <source>
        <dbReference type="ARBA" id="ARBA00023242"/>
    </source>
</evidence>
<feature type="domain" description="Deacetylase sirtuin-type" evidence="12">
    <location>
        <begin position="106"/>
        <end position="382"/>
    </location>
</feature>
<comment type="subcellular location">
    <subcellularLocation>
        <location evidence="2">Nucleus</location>
    </subcellularLocation>
</comment>
<feature type="binding site" evidence="10">
    <location>
        <position position="259"/>
    </location>
    <ligand>
        <name>Zn(2+)</name>
        <dbReference type="ChEBI" id="CHEBI:29105"/>
    </ligand>
</feature>
<evidence type="ECO:0000313" key="14">
    <source>
        <dbReference type="Proteomes" id="UP000812440"/>
    </source>
</evidence>
<comment type="caution">
    <text evidence="13">The sequence shown here is derived from an EMBL/GenBank/DDBJ whole genome shotgun (WGS) entry which is preliminary data.</text>
</comment>
<keyword evidence="6 10" id="KW-0479">Metal-binding</keyword>
<keyword evidence="7 10" id="KW-0862">Zinc</keyword>
<protein>
    <recommendedName>
        <fullName evidence="4">protein acetyllysine N-acetyltransferase</fullName>
        <ecNumber evidence="4">2.3.1.286</ecNumber>
    </recommendedName>
</protein>
<dbReference type="InterPro" id="IPR003000">
    <property type="entry name" value="Sirtuin"/>
</dbReference>
<evidence type="ECO:0000256" key="2">
    <source>
        <dbReference type="ARBA" id="ARBA00004123"/>
    </source>
</evidence>
<keyword evidence="5" id="KW-0808">Transferase</keyword>
<dbReference type="GO" id="GO:0002039">
    <property type="term" value="F:p53 binding"/>
    <property type="evidence" value="ECO:0007669"/>
    <property type="project" value="TreeGrafter"/>
</dbReference>
<comment type="cofactor">
    <cofactor evidence="1">
        <name>Zn(2+)</name>
        <dbReference type="ChEBI" id="CHEBI:29105"/>
    </cofactor>
</comment>
<dbReference type="PANTHER" id="PTHR11085">
    <property type="entry name" value="NAD-DEPENDENT PROTEIN DEACYLASE SIRTUIN-5, MITOCHONDRIAL-RELATED"/>
    <property type="match status" value="1"/>
</dbReference>
<dbReference type="InterPro" id="IPR029035">
    <property type="entry name" value="DHS-like_NAD/FAD-binding_dom"/>
</dbReference>
<feature type="binding site" evidence="10">
    <location>
        <position position="256"/>
    </location>
    <ligand>
        <name>Zn(2+)</name>
        <dbReference type="ChEBI" id="CHEBI:29105"/>
    </ligand>
</feature>
<dbReference type="InterPro" id="IPR026590">
    <property type="entry name" value="Ssirtuin_cat_dom"/>
</dbReference>
<dbReference type="GO" id="GO:0070403">
    <property type="term" value="F:NAD+ binding"/>
    <property type="evidence" value="ECO:0007669"/>
    <property type="project" value="InterPro"/>
</dbReference>
<sequence>MPNGEQCDHPGGYGGNLHLDDDLANGFHSCDSDEDDGASQASSSDWAPRPCIGPYSFVQRHLMMGTDPRTILKELLPDTVAPPELDDMTLWQIVINILSDPPKRKKRKDINTIEDALKILQESKKIIVLTGAGTFRSRDGIYARLAVDFPDFQILKPCLILNISEKIQDHFSIAKEIFPGQFQPSLCHKFISMLDNEGKLLRNYTQNIDTLEQVAGIQRIIQCHGSFAEASCLICKYKVDCEAVREDIFNQVVPRCPRCSTEEPLAIMKPDIVFFGENLPEQFHRAMKYDKNEVDLLIVIGSSLKVRPVALIPSSILEVPQILITGNQLPHLHFDIELLGDCDLCTVSLKLSEITEKPPRIHKTTQSTCSKMGPSVELQDKPEEADTPVIASNSVCTTEKSEVNSGHSDNCDAETVEDTQEMLYSNGNDQETLDNDADADSLKDLPNKYTKEQISKRLDSTQYLFLSPNRYIFHGAEVFSDSDEDITSSSCGTNSDSESLHSPSLHEHIEEDSETEVFFHSKYENETDTENTAGLEKEPEKVAVFENDDFLGNNGTKMNV</sequence>
<feature type="compositionally biased region" description="Polar residues" evidence="11">
    <location>
        <begin position="487"/>
        <end position="496"/>
    </location>
</feature>
<evidence type="ECO:0000256" key="4">
    <source>
        <dbReference type="ARBA" id="ARBA00012928"/>
    </source>
</evidence>
<evidence type="ECO:0000256" key="6">
    <source>
        <dbReference type="ARBA" id="ARBA00022723"/>
    </source>
</evidence>
<evidence type="ECO:0000256" key="10">
    <source>
        <dbReference type="PROSITE-ProRule" id="PRU00236"/>
    </source>
</evidence>
<feature type="binding site" evidence="10">
    <location>
        <position position="232"/>
    </location>
    <ligand>
        <name>Zn(2+)</name>
        <dbReference type="ChEBI" id="CHEBI:29105"/>
    </ligand>
</feature>
<proteinExistence type="inferred from homology"/>
<dbReference type="AlphaFoldDB" id="A0A8T2IW13"/>
<dbReference type="GO" id="GO:0051239">
    <property type="term" value="P:regulation of multicellular organismal process"/>
    <property type="evidence" value="ECO:0007669"/>
    <property type="project" value="UniProtKB-ARBA"/>
</dbReference>
<dbReference type="PANTHER" id="PTHR11085:SF9">
    <property type="entry name" value="NAD-DEPENDENT PROTEIN DEACETYLASE SIRTUIN-1"/>
    <property type="match status" value="1"/>
</dbReference>
<dbReference type="GO" id="GO:0003714">
    <property type="term" value="F:transcription corepressor activity"/>
    <property type="evidence" value="ECO:0007669"/>
    <property type="project" value="TreeGrafter"/>
</dbReference>
<keyword evidence="9" id="KW-0539">Nucleus</keyword>
<dbReference type="GO" id="GO:0017136">
    <property type="term" value="F:histone deacetylase activity, NAD-dependent"/>
    <property type="evidence" value="ECO:0007669"/>
    <property type="project" value="TreeGrafter"/>
</dbReference>
<dbReference type="GO" id="GO:0050793">
    <property type="term" value="P:regulation of developmental process"/>
    <property type="evidence" value="ECO:0007669"/>
    <property type="project" value="UniProtKB-ARBA"/>
</dbReference>
<dbReference type="PROSITE" id="PS50305">
    <property type="entry name" value="SIRTUIN"/>
    <property type="match status" value="1"/>
</dbReference>
<dbReference type="SUPFAM" id="SSF52467">
    <property type="entry name" value="DHS-like NAD/FAD-binding domain"/>
    <property type="match status" value="1"/>
</dbReference>
<dbReference type="FunFam" id="3.30.1600.10:FF:000013">
    <property type="entry name" value="NAD-dependent protein deacetylase sirtuin-1"/>
    <property type="match status" value="1"/>
</dbReference>
<dbReference type="GO" id="GO:0033553">
    <property type="term" value="C:rDNA heterochromatin"/>
    <property type="evidence" value="ECO:0007669"/>
    <property type="project" value="TreeGrafter"/>
</dbReference>
<dbReference type="InterPro" id="IPR026591">
    <property type="entry name" value="Sirtuin_cat_small_dom_sf"/>
</dbReference>
<feature type="binding site" evidence="10">
    <location>
        <position position="235"/>
    </location>
    <ligand>
        <name>Zn(2+)</name>
        <dbReference type="ChEBI" id="CHEBI:29105"/>
    </ligand>
</feature>
<feature type="region of interest" description="Disordered" evidence="11">
    <location>
        <begin position="483"/>
        <end position="515"/>
    </location>
</feature>
<dbReference type="OrthoDB" id="424302at2759"/>
<dbReference type="GO" id="GO:0005654">
    <property type="term" value="C:nucleoplasm"/>
    <property type="evidence" value="ECO:0007669"/>
    <property type="project" value="TreeGrafter"/>
</dbReference>
<name>A0A8T2IW13_9PIPI</name>
<dbReference type="GO" id="GO:0046872">
    <property type="term" value="F:metal ion binding"/>
    <property type="evidence" value="ECO:0007669"/>
    <property type="project" value="UniProtKB-KW"/>
</dbReference>
<keyword evidence="14" id="KW-1185">Reference proteome</keyword>